<gene>
    <name evidence="2" type="ORF">SAMN05877753_108214</name>
</gene>
<keyword evidence="1" id="KW-0812">Transmembrane</keyword>
<evidence type="ECO:0000313" key="2">
    <source>
        <dbReference type="EMBL" id="SNX74186.1"/>
    </source>
</evidence>
<accession>A0A285D4D0</accession>
<keyword evidence="3" id="KW-1185">Reference proteome</keyword>
<name>A0A285D4D0_9BACI</name>
<feature type="transmembrane region" description="Helical" evidence="1">
    <location>
        <begin position="38"/>
        <end position="64"/>
    </location>
</feature>
<organism evidence="2 3">
    <name type="scientific">Bacillus oleivorans</name>
    <dbReference type="NCBI Taxonomy" id="1448271"/>
    <lineage>
        <taxon>Bacteria</taxon>
        <taxon>Bacillati</taxon>
        <taxon>Bacillota</taxon>
        <taxon>Bacilli</taxon>
        <taxon>Bacillales</taxon>
        <taxon>Bacillaceae</taxon>
        <taxon>Bacillus</taxon>
    </lineage>
</organism>
<dbReference type="RefSeq" id="WP_245855945.1">
    <property type="nucleotide sequence ID" value="NZ_JBEPMQ010000008.1"/>
</dbReference>
<reference evidence="2 3" key="1">
    <citation type="submission" date="2017-08" db="EMBL/GenBank/DDBJ databases">
        <authorList>
            <person name="de Groot N.N."/>
        </authorList>
    </citation>
    <scope>NUCLEOTIDE SEQUENCE [LARGE SCALE GENOMIC DNA]</scope>
    <source>
        <strain evidence="2 3">JC228</strain>
    </source>
</reference>
<feature type="transmembrane region" description="Helical" evidence="1">
    <location>
        <begin position="5"/>
        <end position="26"/>
    </location>
</feature>
<evidence type="ECO:0000313" key="3">
    <source>
        <dbReference type="Proteomes" id="UP000219546"/>
    </source>
</evidence>
<proteinExistence type="predicted"/>
<dbReference type="Pfam" id="PF26135">
    <property type="entry name" value="YuzI"/>
    <property type="match status" value="1"/>
</dbReference>
<keyword evidence="1" id="KW-1133">Transmembrane helix</keyword>
<evidence type="ECO:0000256" key="1">
    <source>
        <dbReference type="SAM" id="Phobius"/>
    </source>
</evidence>
<sequence length="71" mass="8091">MSYRIFILFTGFGLSVIGGVSTIAYLNLLTTGFEFTDYLYYISTNIECLLLPFGILLIWFSIYFPGIGRED</sequence>
<dbReference type="AlphaFoldDB" id="A0A285D4D0"/>
<dbReference type="InterPro" id="IPR058887">
    <property type="entry name" value="YuzI-like"/>
</dbReference>
<dbReference type="Proteomes" id="UP000219546">
    <property type="component" value="Unassembled WGS sequence"/>
</dbReference>
<keyword evidence="1" id="KW-0472">Membrane</keyword>
<dbReference type="EMBL" id="OAOP01000008">
    <property type="protein sequence ID" value="SNX74186.1"/>
    <property type="molecule type" value="Genomic_DNA"/>
</dbReference>
<protein>
    <submittedName>
        <fullName evidence="2">Uncharacterized protein</fullName>
    </submittedName>
</protein>